<dbReference type="GO" id="GO:0008270">
    <property type="term" value="F:zinc ion binding"/>
    <property type="evidence" value="ECO:0007669"/>
    <property type="project" value="UniProtKB-KW"/>
</dbReference>
<comment type="catalytic activity">
    <reaction evidence="14">
        <text>NAD(+) + (ADP-D-ribosyl)n-acceptor = nicotinamide + (ADP-D-ribosyl)n+1-acceptor + H(+).</text>
        <dbReference type="EC" id="2.4.2.30"/>
    </reaction>
</comment>
<evidence type="ECO:0000256" key="13">
    <source>
        <dbReference type="ARBA" id="ARBA00024347"/>
    </source>
</evidence>
<evidence type="ECO:0000256" key="11">
    <source>
        <dbReference type="ARBA" id="ARBA00023125"/>
    </source>
</evidence>
<dbReference type="GO" id="GO:0005730">
    <property type="term" value="C:nucleolus"/>
    <property type="evidence" value="ECO:0007669"/>
    <property type="project" value="TreeGrafter"/>
</dbReference>
<evidence type="ECO:0000313" key="21">
    <source>
        <dbReference type="Proteomes" id="UP001211907"/>
    </source>
</evidence>
<evidence type="ECO:0000259" key="19">
    <source>
        <dbReference type="PROSITE" id="PS51977"/>
    </source>
</evidence>
<organism evidence="20 21">
    <name type="scientific">Physocladia obscura</name>
    <dbReference type="NCBI Taxonomy" id="109957"/>
    <lineage>
        <taxon>Eukaryota</taxon>
        <taxon>Fungi</taxon>
        <taxon>Fungi incertae sedis</taxon>
        <taxon>Chytridiomycota</taxon>
        <taxon>Chytridiomycota incertae sedis</taxon>
        <taxon>Chytridiomycetes</taxon>
        <taxon>Chytridiales</taxon>
        <taxon>Chytriomycetaceae</taxon>
        <taxon>Physocladia</taxon>
    </lineage>
</organism>
<evidence type="ECO:0000256" key="6">
    <source>
        <dbReference type="ARBA" id="ARBA00022737"/>
    </source>
</evidence>
<dbReference type="AlphaFoldDB" id="A0AAD5XA78"/>
<sequence>MPPKRARAASPIADAQADPVPRRSTRVAAAAAPAIAPVPVKSASKVKATGDIPASPKAKKPKAATKLKVDDTAEAEDKVEPKAKAKAKPKAKAAPPPSSPSPSPPSPIDAKKKKPEAKKDSKKKAVDAKSADVAKANANISTTVDVDDDEEEDEPPVTPSIVKSIKKNSVAIDSGVPSHISTSYHVLQQNGVIYDALLNQTDIGNNNNKFFVIQVLKHDSSERYITWTRWGRVGNAGQSQQPEFTTALSAIALFESKFYDKTSNRWNNRENFSKVAKKYYLLERDHGNDDDTNEEDVGVGVKSLEATVKYPESKLPSPVQDLVKLIFNMDLMEKEMSEIGYDAKKMPLGKLTKRTIQNGYAELQKISEELNRPEGARRPVLQQLSSDFYTIIPHSFGMRVPDIIDTAQLLNQKLKMVEALGDIQITTTLLNSLQKGDKSVNPLDSKFDSLKIGMKPVDKSSDTFKLVETYTANTHGHTHSYYKLKVEKEDSFEKVGAKLHNRKLLWHGSRITNFVGILSQGLRIAPPEAPVTGYMFGKGVYFADMVSKSANYCCTSRQNPTGLLLLCEVALGDENQLINSDYHADQLLKKNKKHSTWGMGRTIPDPAGSITLSDGVIVPCGKSTTSPGNKSLQYNEFICYDIAQVKLKYLVKMNFQY</sequence>
<keyword evidence="10 15" id="KW-0520">NAD</keyword>
<dbReference type="InterPro" id="IPR036616">
    <property type="entry name" value="Poly(ADP-ribose)pol_reg_dom_sf"/>
</dbReference>
<feature type="compositionally biased region" description="Pro residues" evidence="16">
    <location>
        <begin position="94"/>
        <end position="107"/>
    </location>
</feature>
<dbReference type="EC" id="2.4.2.-" evidence="15"/>
<dbReference type="Proteomes" id="UP001211907">
    <property type="component" value="Unassembled WGS sequence"/>
</dbReference>
<feature type="compositionally biased region" description="Basic and acidic residues" evidence="16">
    <location>
        <begin position="117"/>
        <end position="132"/>
    </location>
</feature>
<dbReference type="SUPFAM" id="SSF47587">
    <property type="entry name" value="Domain of poly(ADP-ribose) polymerase"/>
    <property type="match status" value="1"/>
</dbReference>
<dbReference type="PROSITE" id="PS51977">
    <property type="entry name" value="WGR"/>
    <property type="match status" value="1"/>
</dbReference>
<evidence type="ECO:0000256" key="14">
    <source>
        <dbReference type="ARBA" id="ARBA00033987"/>
    </source>
</evidence>
<dbReference type="InterPro" id="IPR036930">
    <property type="entry name" value="WGR_dom_sf"/>
</dbReference>
<keyword evidence="12" id="KW-0539">Nucleus</keyword>
<dbReference type="GO" id="GO:0016779">
    <property type="term" value="F:nucleotidyltransferase activity"/>
    <property type="evidence" value="ECO:0007669"/>
    <property type="project" value="UniProtKB-KW"/>
</dbReference>
<feature type="domain" description="PARP alpha-helical" evidence="18">
    <location>
        <begin position="312"/>
        <end position="431"/>
    </location>
</feature>
<comment type="caution">
    <text evidence="20">The sequence shown here is derived from an EMBL/GenBank/DDBJ whole genome shotgun (WGS) entry which is preliminary data.</text>
</comment>
<dbReference type="InterPro" id="IPR012317">
    <property type="entry name" value="Poly(ADP-ribose)pol_cat_dom"/>
</dbReference>
<dbReference type="PANTHER" id="PTHR10459">
    <property type="entry name" value="DNA LIGASE"/>
    <property type="match status" value="1"/>
</dbReference>
<keyword evidence="7" id="KW-0013">ADP-ribosylation</keyword>
<feature type="domain" description="PARP catalytic" evidence="17">
    <location>
        <begin position="441"/>
        <end position="657"/>
    </location>
</feature>
<dbReference type="Gene3D" id="3.90.228.10">
    <property type="match status" value="1"/>
</dbReference>
<dbReference type="GO" id="GO:0003950">
    <property type="term" value="F:NAD+ poly-ADP-ribosyltransferase activity"/>
    <property type="evidence" value="ECO:0007669"/>
    <property type="project" value="UniProtKB-UniRule"/>
</dbReference>
<name>A0AAD5XA78_9FUNG</name>
<feature type="compositionally biased region" description="Low complexity" evidence="16">
    <location>
        <begin position="26"/>
        <end position="43"/>
    </location>
</feature>
<keyword evidence="3 15" id="KW-0808">Transferase</keyword>
<dbReference type="InterPro" id="IPR050800">
    <property type="entry name" value="ARTD/PARP"/>
</dbReference>
<dbReference type="GO" id="GO:0070212">
    <property type="term" value="P:protein poly-ADP-ribosylation"/>
    <property type="evidence" value="ECO:0007669"/>
    <property type="project" value="TreeGrafter"/>
</dbReference>
<evidence type="ECO:0000256" key="1">
    <source>
        <dbReference type="ARBA" id="ARBA00004123"/>
    </source>
</evidence>
<evidence type="ECO:0000256" key="10">
    <source>
        <dbReference type="ARBA" id="ARBA00023027"/>
    </source>
</evidence>
<comment type="subcellular location">
    <subcellularLocation>
        <location evidence="1">Nucleus</location>
    </subcellularLocation>
</comment>
<keyword evidence="5" id="KW-0479">Metal-binding</keyword>
<feature type="domain" description="WGR" evidence="19">
    <location>
        <begin position="183"/>
        <end position="279"/>
    </location>
</feature>
<evidence type="ECO:0000256" key="5">
    <source>
        <dbReference type="ARBA" id="ARBA00022723"/>
    </source>
</evidence>
<dbReference type="GO" id="GO:0003677">
    <property type="term" value="F:DNA binding"/>
    <property type="evidence" value="ECO:0007669"/>
    <property type="project" value="UniProtKB-KW"/>
</dbReference>
<dbReference type="PROSITE" id="PS51060">
    <property type="entry name" value="PARP_ALPHA_HD"/>
    <property type="match status" value="1"/>
</dbReference>
<keyword evidence="6" id="KW-0677">Repeat</keyword>
<keyword evidence="9" id="KW-0862">Zinc</keyword>
<keyword evidence="2 15" id="KW-0328">Glycosyltransferase</keyword>
<keyword evidence="8" id="KW-0863">Zinc-finger</keyword>
<proteinExistence type="inferred from homology"/>
<dbReference type="SUPFAM" id="SSF142921">
    <property type="entry name" value="WGR domain-like"/>
    <property type="match status" value="1"/>
</dbReference>
<evidence type="ECO:0000256" key="15">
    <source>
        <dbReference type="RuleBase" id="RU362114"/>
    </source>
</evidence>
<dbReference type="Pfam" id="PF00644">
    <property type="entry name" value="PARP"/>
    <property type="match status" value="1"/>
</dbReference>
<protein>
    <recommendedName>
        <fullName evidence="15">Poly [ADP-ribose] polymerase</fullName>
        <shortName evidence="15">PARP</shortName>
        <ecNumber evidence="15">2.4.2.-</ecNumber>
    </recommendedName>
</protein>
<feature type="compositionally biased region" description="Acidic residues" evidence="16">
    <location>
        <begin position="145"/>
        <end position="155"/>
    </location>
</feature>
<dbReference type="CDD" id="cd01437">
    <property type="entry name" value="parp_like"/>
    <property type="match status" value="1"/>
</dbReference>
<dbReference type="Gene3D" id="2.20.140.10">
    <property type="entry name" value="WGR domain"/>
    <property type="match status" value="1"/>
</dbReference>
<comment type="similarity">
    <text evidence="13">Belongs to the ARTD/PARP family.</text>
</comment>
<dbReference type="Gene3D" id="1.20.142.10">
    <property type="entry name" value="Poly(ADP-ribose) polymerase, regulatory domain"/>
    <property type="match status" value="1"/>
</dbReference>
<evidence type="ECO:0000313" key="20">
    <source>
        <dbReference type="EMBL" id="KAJ3105435.1"/>
    </source>
</evidence>
<dbReference type="GO" id="GO:0006302">
    <property type="term" value="P:double-strand break repair"/>
    <property type="evidence" value="ECO:0007669"/>
    <property type="project" value="TreeGrafter"/>
</dbReference>
<dbReference type="FunFam" id="3.90.228.10:FF:000002">
    <property type="entry name" value="Poly [ADP-ribose] polymerase"/>
    <property type="match status" value="1"/>
</dbReference>
<evidence type="ECO:0000259" key="18">
    <source>
        <dbReference type="PROSITE" id="PS51060"/>
    </source>
</evidence>
<keyword evidence="4" id="KW-0548">Nucleotidyltransferase</keyword>
<evidence type="ECO:0000256" key="4">
    <source>
        <dbReference type="ARBA" id="ARBA00022695"/>
    </source>
</evidence>
<keyword evidence="11" id="KW-0238">DNA-binding</keyword>
<evidence type="ECO:0000256" key="8">
    <source>
        <dbReference type="ARBA" id="ARBA00022771"/>
    </source>
</evidence>
<evidence type="ECO:0000259" key="17">
    <source>
        <dbReference type="PROSITE" id="PS51059"/>
    </source>
</evidence>
<dbReference type="Pfam" id="PF02877">
    <property type="entry name" value="PARP_reg"/>
    <property type="match status" value="1"/>
</dbReference>
<evidence type="ECO:0000256" key="7">
    <source>
        <dbReference type="ARBA" id="ARBA00022765"/>
    </source>
</evidence>
<evidence type="ECO:0000256" key="2">
    <source>
        <dbReference type="ARBA" id="ARBA00022676"/>
    </source>
</evidence>
<accession>A0AAD5XA78</accession>
<dbReference type="SMART" id="SM00773">
    <property type="entry name" value="WGR"/>
    <property type="match status" value="1"/>
</dbReference>
<dbReference type="PROSITE" id="PS51059">
    <property type="entry name" value="PARP_CATALYTIC"/>
    <property type="match status" value="1"/>
</dbReference>
<dbReference type="EMBL" id="JADGJH010002002">
    <property type="protein sequence ID" value="KAJ3105435.1"/>
    <property type="molecule type" value="Genomic_DNA"/>
</dbReference>
<evidence type="ECO:0000256" key="9">
    <source>
        <dbReference type="ARBA" id="ARBA00022833"/>
    </source>
</evidence>
<feature type="region of interest" description="Disordered" evidence="16">
    <location>
        <begin position="1"/>
        <end position="132"/>
    </location>
</feature>
<dbReference type="InterPro" id="IPR008893">
    <property type="entry name" value="WGR_domain"/>
</dbReference>
<gene>
    <name evidence="20" type="primary">PARP2</name>
    <name evidence="20" type="ORF">HK100_003896</name>
</gene>
<dbReference type="PANTHER" id="PTHR10459:SF60">
    <property type="entry name" value="POLY [ADP-RIBOSE] POLYMERASE 2"/>
    <property type="match status" value="1"/>
</dbReference>
<dbReference type="InterPro" id="IPR004102">
    <property type="entry name" value="Poly(ADP-ribose)pol_reg_dom"/>
</dbReference>
<dbReference type="FunFam" id="1.20.142.10:FF:000001">
    <property type="entry name" value="Poly [ADP-ribose] polymerase"/>
    <property type="match status" value="1"/>
</dbReference>
<evidence type="ECO:0000256" key="3">
    <source>
        <dbReference type="ARBA" id="ARBA00022679"/>
    </source>
</evidence>
<dbReference type="FunFam" id="2.20.140.10:FF:000001">
    <property type="entry name" value="Poly [ADP-ribose] polymerase"/>
    <property type="match status" value="1"/>
</dbReference>
<evidence type="ECO:0000256" key="16">
    <source>
        <dbReference type="SAM" id="MobiDB-lite"/>
    </source>
</evidence>
<reference evidence="20" key="1">
    <citation type="submission" date="2020-05" db="EMBL/GenBank/DDBJ databases">
        <title>Phylogenomic resolution of chytrid fungi.</title>
        <authorList>
            <person name="Stajich J.E."/>
            <person name="Amses K."/>
            <person name="Simmons R."/>
            <person name="Seto K."/>
            <person name="Myers J."/>
            <person name="Bonds A."/>
            <person name="Quandt C.A."/>
            <person name="Barry K."/>
            <person name="Liu P."/>
            <person name="Grigoriev I."/>
            <person name="Longcore J.E."/>
            <person name="James T.Y."/>
        </authorList>
    </citation>
    <scope>NUCLEOTIDE SEQUENCE</scope>
    <source>
        <strain evidence="20">JEL0513</strain>
    </source>
</reference>
<keyword evidence="21" id="KW-1185">Reference proteome</keyword>
<feature type="compositionally biased region" description="Basic and acidic residues" evidence="16">
    <location>
        <begin position="67"/>
        <end position="83"/>
    </location>
</feature>
<feature type="region of interest" description="Disordered" evidence="16">
    <location>
        <begin position="140"/>
        <end position="159"/>
    </location>
</feature>
<evidence type="ECO:0000256" key="12">
    <source>
        <dbReference type="ARBA" id="ARBA00023242"/>
    </source>
</evidence>
<dbReference type="SUPFAM" id="SSF56399">
    <property type="entry name" value="ADP-ribosylation"/>
    <property type="match status" value="1"/>
</dbReference>
<dbReference type="GO" id="GO:1990404">
    <property type="term" value="F:NAD+-protein mono-ADP-ribosyltransferase activity"/>
    <property type="evidence" value="ECO:0007669"/>
    <property type="project" value="TreeGrafter"/>
</dbReference>
<dbReference type="Pfam" id="PF05406">
    <property type="entry name" value="WGR"/>
    <property type="match status" value="1"/>
</dbReference>